<name>A0ABX0G638_9RHOB</name>
<evidence type="ECO:0000313" key="4">
    <source>
        <dbReference type="EMBL" id="NHB76338.1"/>
    </source>
</evidence>
<evidence type="ECO:0000313" key="5">
    <source>
        <dbReference type="Proteomes" id="UP001515660"/>
    </source>
</evidence>
<keyword evidence="5" id="KW-1185">Reference proteome</keyword>
<protein>
    <submittedName>
        <fullName evidence="4">Endonuclease/exonuclease/phosphatase family protein</fullName>
    </submittedName>
</protein>
<dbReference type="InterPro" id="IPR005135">
    <property type="entry name" value="Endo/exonuclease/phosphatase"/>
</dbReference>
<keyword evidence="4" id="KW-0540">Nuclease</keyword>
<proteinExistence type="predicted"/>
<evidence type="ECO:0000259" key="3">
    <source>
        <dbReference type="Pfam" id="PF03372"/>
    </source>
</evidence>
<dbReference type="Proteomes" id="UP001515660">
    <property type="component" value="Unassembled WGS sequence"/>
</dbReference>
<evidence type="ECO:0000256" key="2">
    <source>
        <dbReference type="SAM" id="SignalP"/>
    </source>
</evidence>
<feature type="domain" description="Endonuclease/exonuclease/phosphatase" evidence="3">
    <location>
        <begin position="35"/>
        <end position="350"/>
    </location>
</feature>
<feature type="chain" id="PRO_5047386045" evidence="2">
    <location>
        <begin position="30"/>
        <end position="360"/>
    </location>
</feature>
<dbReference type="GO" id="GO:0004519">
    <property type="term" value="F:endonuclease activity"/>
    <property type="evidence" value="ECO:0007669"/>
    <property type="project" value="UniProtKB-KW"/>
</dbReference>
<keyword evidence="2" id="KW-0732">Signal</keyword>
<dbReference type="InterPro" id="IPR036691">
    <property type="entry name" value="Endo/exonu/phosph_ase_sf"/>
</dbReference>
<dbReference type="Pfam" id="PF03372">
    <property type="entry name" value="Exo_endo_phos"/>
    <property type="match status" value="1"/>
</dbReference>
<sequence>MRTRTISRAVGLCCALSVALALLAGPAAADPLRIATWNVGLDRRGPGLLVQDLAEGKDPQVAAVVRVLAALDADVVLLTVVDYDRGGVALRLLADRLEAAGAPYPHRLAFRPNTGMQTGFDIDGNGRPGDARDAQGFGLFSGQGGMAVLSRLPLDAAAARDFSAFLWRDLPGGLGDDPPDLAAVQRLATTGFWDVPVLTPDGPLHLLAWHATPPVFDGPEDRNGRRNHDEAAFWRLFLEGKLPMPPPDAPFVLLGDGNLDPADGDGLREGIGSLLAHPALQDPAPRGSHGRTEPDHAGDPALDTVLYAGLGGLRLDYVLPAAGLEVTGAGVLWPASDDPLWPDLGTASRHFPVWVDLALP</sequence>
<evidence type="ECO:0000256" key="1">
    <source>
        <dbReference type="SAM" id="MobiDB-lite"/>
    </source>
</evidence>
<feature type="signal peptide" evidence="2">
    <location>
        <begin position="1"/>
        <end position="29"/>
    </location>
</feature>
<comment type="caution">
    <text evidence="4">The sequence shown here is derived from an EMBL/GenBank/DDBJ whole genome shotgun (WGS) entry which is preliminary data.</text>
</comment>
<reference evidence="4 5" key="1">
    <citation type="journal article" date="2022" name="Microorganisms">
        <title>Genome Sequence and Characterization of a Xanthorhodopsin-Containing, Aerobic Anoxygenic Phototrophic Rhodobacter Species, Isolated from Mesophilic Conditions at Yellowstone National Park.</title>
        <authorList>
            <person name="Kyndt J.A."/>
            <person name="Robertson S."/>
            <person name="Shoffstall I.B."/>
            <person name="Ramaley R.F."/>
            <person name="Meyer T.E."/>
        </authorList>
    </citation>
    <scope>NUCLEOTIDE SEQUENCE [LARGE SCALE GENOMIC DNA]</scope>
    <source>
        <strain evidence="4 5">M37P</strain>
    </source>
</reference>
<accession>A0ABX0G638</accession>
<dbReference type="SUPFAM" id="SSF56219">
    <property type="entry name" value="DNase I-like"/>
    <property type="match status" value="1"/>
</dbReference>
<dbReference type="EMBL" id="JAANHS010000003">
    <property type="protein sequence ID" value="NHB76338.1"/>
    <property type="molecule type" value="Genomic_DNA"/>
</dbReference>
<keyword evidence="4" id="KW-0255">Endonuclease</keyword>
<gene>
    <name evidence="4" type="ORF">G8O29_06210</name>
</gene>
<organism evidence="4 5">
    <name type="scientific">Rhodobacter calidifons</name>
    <dbReference type="NCBI Taxonomy" id="2715277"/>
    <lineage>
        <taxon>Bacteria</taxon>
        <taxon>Pseudomonadati</taxon>
        <taxon>Pseudomonadota</taxon>
        <taxon>Alphaproteobacteria</taxon>
        <taxon>Rhodobacterales</taxon>
        <taxon>Rhodobacter group</taxon>
        <taxon>Rhodobacter</taxon>
    </lineage>
</organism>
<keyword evidence="4" id="KW-0378">Hydrolase</keyword>
<dbReference type="RefSeq" id="WP_166402368.1">
    <property type="nucleotide sequence ID" value="NZ_JAANHS010000003.1"/>
</dbReference>
<feature type="region of interest" description="Disordered" evidence="1">
    <location>
        <begin position="278"/>
        <end position="300"/>
    </location>
</feature>
<dbReference type="Gene3D" id="3.60.10.10">
    <property type="entry name" value="Endonuclease/exonuclease/phosphatase"/>
    <property type="match status" value="1"/>
</dbReference>